<name>A0A3E0VX60_9MICO</name>
<gene>
    <name evidence="1" type="ORF">B7R21_07580</name>
</gene>
<dbReference type="OrthoDB" id="3710927at2"/>
<evidence type="ECO:0000313" key="1">
    <source>
        <dbReference type="EMBL" id="RFA13913.1"/>
    </source>
</evidence>
<dbReference type="AlphaFoldDB" id="A0A3E0VX60"/>
<protein>
    <recommendedName>
        <fullName evidence="3">Ribbon-helix-helix protein CopG domain-containing protein</fullName>
    </recommendedName>
</protein>
<organism evidence="1 2">
    <name type="scientific">Subtercola boreus</name>
    <dbReference type="NCBI Taxonomy" id="120213"/>
    <lineage>
        <taxon>Bacteria</taxon>
        <taxon>Bacillati</taxon>
        <taxon>Actinomycetota</taxon>
        <taxon>Actinomycetes</taxon>
        <taxon>Micrococcales</taxon>
        <taxon>Microbacteriaceae</taxon>
        <taxon>Subtercola</taxon>
    </lineage>
</organism>
<proteinExistence type="predicted"/>
<dbReference type="RefSeq" id="WP_116282633.1">
    <property type="nucleotide sequence ID" value="NZ_NBXA01000015.1"/>
</dbReference>
<reference evidence="1 2" key="1">
    <citation type="submission" date="2017-04" db="EMBL/GenBank/DDBJ databases">
        <title>Comparative genome analysis of Subtercola boreus.</title>
        <authorList>
            <person name="Cho Y.-J."/>
            <person name="Cho A."/>
            <person name="Kim O.-S."/>
            <person name="Lee J.-I."/>
        </authorList>
    </citation>
    <scope>NUCLEOTIDE SEQUENCE [LARGE SCALE GENOMIC DNA]</scope>
    <source>
        <strain evidence="1 2">P27444</strain>
    </source>
</reference>
<comment type="caution">
    <text evidence="1">The sequence shown here is derived from an EMBL/GenBank/DDBJ whole genome shotgun (WGS) entry which is preliminary data.</text>
</comment>
<accession>A0A3E0VX60</accession>
<sequence>MSTSEKDDDLRGEQLSAWAESLDGIPVDSVVIRGNGEDSGRALLEAALGSSEAVDRAIGRPNLSGLSGRGKSPVRQVRLPVALDRALVQRANVEHRKPSEIVREALVAYLGKAS</sequence>
<evidence type="ECO:0008006" key="3">
    <source>
        <dbReference type="Google" id="ProtNLM"/>
    </source>
</evidence>
<dbReference type="Proteomes" id="UP000256709">
    <property type="component" value="Unassembled WGS sequence"/>
</dbReference>
<evidence type="ECO:0000313" key="2">
    <source>
        <dbReference type="Proteomes" id="UP000256709"/>
    </source>
</evidence>
<dbReference type="EMBL" id="NBXA01000015">
    <property type="protein sequence ID" value="RFA13913.1"/>
    <property type="molecule type" value="Genomic_DNA"/>
</dbReference>